<evidence type="ECO:0008006" key="4">
    <source>
        <dbReference type="Google" id="ProtNLM"/>
    </source>
</evidence>
<feature type="chain" id="PRO_5012091075" description="DUF4360 domain-containing protein" evidence="1">
    <location>
        <begin position="16"/>
        <end position="263"/>
    </location>
</feature>
<feature type="signal peptide" evidence="1">
    <location>
        <begin position="1"/>
        <end position="15"/>
    </location>
</feature>
<dbReference type="InterPro" id="IPR025649">
    <property type="entry name" value="DUF4360"/>
</dbReference>
<sequence>MRYTTLLLLPTIALAAPAPLPVPQDKPSGHEVEITAVTYGGTGCPDRTVQGLLSDDRTTITLSFDQYTVQSGPNIPATERRKFCQLQLKLKYPSGFQYSVFGADYRGYASLEKDVTGTAQSTYYFSGQQNQVCVPTRCRLPQPQPAACSSPRNPSSPALTHLTQTVIPTTFKGPMEGNYLKHDEVDAGSTVWSPCGEQGMLNIKSEVRIVPFTAKGLNLLTVDTVDAKFSQKYYVQWQRCDGKTGGGSGGMPIGRPPVDLGRI</sequence>
<evidence type="ECO:0000256" key="1">
    <source>
        <dbReference type="SAM" id="SignalP"/>
    </source>
</evidence>
<evidence type="ECO:0000313" key="3">
    <source>
        <dbReference type="Proteomes" id="UP000077069"/>
    </source>
</evidence>
<dbReference type="PANTHER" id="PTHR38847:SF1">
    <property type="entry name" value="PSEUDOURIDINE SYNTHASE RSUA_RLUA-LIKE DOMAIN-CONTAINING PROTEIN"/>
    <property type="match status" value="1"/>
</dbReference>
<dbReference type="PANTHER" id="PTHR38847">
    <property type="match status" value="1"/>
</dbReference>
<accession>A0A177CLG4</accession>
<dbReference type="AlphaFoldDB" id="A0A177CLG4"/>
<name>A0A177CLG4_9PLEO</name>
<keyword evidence="1" id="KW-0732">Signal</keyword>
<gene>
    <name evidence="2" type="ORF">CC84DRAFT_1163822</name>
</gene>
<dbReference type="STRING" id="1460663.A0A177CLG4"/>
<dbReference type="GeneID" id="28761831"/>
<protein>
    <recommendedName>
        <fullName evidence="4">DUF4360 domain-containing protein</fullName>
    </recommendedName>
</protein>
<proteinExistence type="predicted"/>
<dbReference type="OrthoDB" id="152248at2759"/>
<dbReference type="RefSeq" id="XP_018038073.1">
    <property type="nucleotide sequence ID" value="XM_018178345.1"/>
</dbReference>
<reference evidence="2 3" key="1">
    <citation type="submission" date="2016-05" db="EMBL/GenBank/DDBJ databases">
        <title>Comparative analysis of secretome profiles of manganese(II)-oxidizing ascomycete fungi.</title>
        <authorList>
            <consortium name="DOE Joint Genome Institute"/>
            <person name="Zeiner C.A."/>
            <person name="Purvine S.O."/>
            <person name="Zink E.M."/>
            <person name="Wu S."/>
            <person name="Pasa-Tolic L."/>
            <person name="Chaput D.L."/>
            <person name="Haridas S."/>
            <person name="Grigoriev I.V."/>
            <person name="Santelli C.M."/>
            <person name="Hansel C.M."/>
        </authorList>
    </citation>
    <scope>NUCLEOTIDE SEQUENCE [LARGE SCALE GENOMIC DNA]</scope>
    <source>
        <strain evidence="2 3">AP3s5-JAC2a</strain>
    </source>
</reference>
<dbReference type="InParanoid" id="A0A177CLG4"/>
<dbReference type="Pfam" id="PF14273">
    <property type="entry name" value="DUF4360"/>
    <property type="match status" value="2"/>
</dbReference>
<dbReference type="EMBL" id="KV441551">
    <property type="protein sequence ID" value="OAG07708.1"/>
    <property type="molecule type" value="Genomic_DNA"/>
</dbReference>
<dbReference type="Proteomes" id="UP000077069">
    <property type="component" value="Unassembled WGS sequence"/>
</dbReference>
<organism evidence="2 3">
    <name type="scientific">Paraphaeosphaeria sporulosa</name>
    <dbReference type="NCBI Taxonomy" id="1460663"/>
    <lineage>
        <taxon>Eukaryota</taxon>
        <taxon>Fungi</taxon>
        <taxon>Dikarya</taxon>
        <taxon>Ascomycota</taxon>
        <taxon>Pezizomycotina</taxon>
        <taxon>Dothideomycetes</taxon>
        <taxon>Pleosporomycetidae</taxon>
        <taxon>Pleosporales</taxon>
        <taxon>Massarineae</taxon>
        <taxon>Didymosphaeriaceae</taxon>
        <taxon>Paraphaeosphaeria</taxon>
    </lineage>
</organism>
<keyword evidence="3" id="KW-1185">Reference proteome</keyword>
<evidence type="ECO:0000313" key="2">
    <source>
        <dbReference type="EMBL" id="OAG07708.1"/>
    </source>
</evidence>